<comment type="function">
    <text evidence="9">Catalyzes the reduction of all-trans-retinal to all-trans-retinol in the presence of NADPH.</text>
</comment>
<organism evidence="13 14">
    <name type="scientific">Phaeomoniella chlamydospora</name>
    <name type="common">Phaeoacremonium chlamydosporum</name>
    <dbReference type="NCBI Taxonomy" id="158046"/>
    <lineage>
        <taxon>Eukaryota</taxon>
        <taxon>Fungi</taxon>
        <taxon>Dikarya</taxon>
        <taxon>Ascomycota</taxon>
        <taxon>Pezizomycotina</taxon>
        <taxon>Eurotiomycetes</taxon>
        <taxon>Chaetothyriomycetidae</taxon>
        <taxon>Phaeomoniellales</taxon>
        <taxon>Phaeomoniellaceae</taxon>
        <taxon>Phaeomoniella</taxon>
    </lineage>
</organism>
<evidence type="ECO:0000313" key="13">
    <source>
        <dbReference type="EMBL" id="KKY25263.1"/>
    </source>
</evidence>
<keyword evidence="4" id="KW-0521">NADP</keyword>
<reference evidence="13 14" key="2">
    <citation type="submission" date="2015-05" db="EMBL/GenBank/DDBJ databases">
        <authorList>
            <person name="Morales-Cruz A."/>
            <person name="Amrine K.C."/>
            <person name="Cantu D."/>
        </authorList>
    </citation>
    <scope>NUCLEOTIDE SEQUENCE [LARGE SCALE GENOMIC DNA]</scope>
    <source>
        <strain evidence="13">UCRPC4</strain>
    </source>
</reference>
<protein>
    <recommendedName>
        <fullName evidence="10">Short-chain dehydrogenase/reductase 3</fullName>
    </recommendedName>
    <alternativeName>
        <fullName evidence="11">Retinal short-chain dehydrogenase/reductase 1</fullName>
    </alternativeName>
</protein>
<dbReference type="PRINTS" id="PR00081">
    <property type="entry name" value="GDHRDH"/>
</dbReference>
<dbReference type="PRINTS" id="PR00080">
    <property type="entry name" value="SDRFAMILY"/>
</dbReference>
<dbReference type="FunFam" id="3.40.50.720:FF:000131">
    <property type="entry name" value="Short-chain dehydrogenase/reductase 3"/>
    <property type="match status" value="1"/>
</dbReference>
<comment type="caution">
    <text evidence="13">The sequence shown here is derived from an EMBL/GenBank/DDBJ whole genome shotgun (WGS) entry which is preliminary data.</text>
</comment>
<name>A0A0G2GPH2_PHACM</name>
<keyword evidence="5" id="KW-1133">Transmembrane helix</keyword>
<dbReference type="InterPro" id="IPR002347">
    <property type="entry name" value="SDR_fam"/>
</dbReference>
<evidence type="ECO:0000256" key="12">
    <source>
        <dbReference type="RuleBase" id="RU000363"/>
    </source>
</evidence>
<evidence type="ECO:0000256" key="7">
    <source>
        <dbReference type="ARBA" id="ARBA00023098"/>
    </source>
</evidence>
<dbReference type="AlphaFoldDB" id="A0A0G2GPH2"/>
<evidence type="ECO:0000256" key="10">
    <source>
        <dbReference type="ARBA" id="ARBA00068717"/>
    </source>
</evidence>
<evidence type="ECO:0000256" key="1">
    <source>
        <dbReference type="ARBA" id="ARBA00004141"/>
    </source>
</evidence>
<dbReference type="OrthoDB" id="10253736at2759"/>
<keyword evidence="6" id="KW-0560">Oxidoreductase</keyword>
<dbReference type="InterPro" id="IPR036291">
    <property type="entry name" value="NAD(P)-bd_dom_sf"/>
</dbReference>
<dbReference type="GO" id="GO:0016020">
    <property type="term" value="C:membrane"/>
    <property type="evidence" value="ECO:0007669"/>
    <property type="project" value="UniProtKB-SubCell"/>
</dbReference>
<dbReference type="CDD" id="cd05339">
    <property type="entry name" value="17beta-HSDXI-like_SDR_c"/>
    <property type="match status" value="1"/>
</dbReference>
<dbReference type="GO" id="GO:0052650">
    <property type="term" value="F:all-trans-retinol dehydrogenase (NADP+) activity"/>
    <property type="evidence" value="ECO:0007669"/>
    <property type="project" value="UniProtKB-ARBA"/>
</dbReference>
<evidence type="ECO:0000256" key="5">
    <source>
        <dbReference type="ARBA" id="ARBA00022989"/>
    </source>
</evidence>
<dbReference type="Gene3D" id="3.40.50.720">
    <property type="entry name" value="NAD(P)-binding Rossmann-like Domain"/>
    <property type="match status" value="1"/>
</dbReference>
<dbReference type="PROSITE" id="PS00061">
    <property type="entry name" value="ADH_SHORT"/>
    <property type="match status" value="1"/>
</dbReference>
<sequence>MPFHTGWLPREGFTGDVLGGWIKQSILNPALTIPLLLGVLLTPLGQTFTKSHESAVGQLKYLATFGVVRVLNGYLNRRAVNNGVSDRFDWADGELVVCTGGADGIGKQIVLLLAELGVKVAVLDIRPPTYEAPKDVRSYQCDIRSTSSIAQAAAQIRLDFGRDPTVLINNAGLFQGKTVLDSSEADLRAVFDVNTLAHYWLAKEFLPSMVAQNHGMIVTVASLAGYVPTANMIDYSSSKAAAITFHEGLAAELVTRYKAPRVRTVLVTQGYTKTPLFAGWQPKAEFLSTSLEPETVAEETVRFILSGNSGQLILPGFFKFSALGMRILPDWIAVRARNFSASHITEKFRGRTGVVESKQAKQEKREE</sequence>
<keyword evidence="3" id="KW-0812">Transmembrane</keyword>
<evidence type="ECO:0000256" key="4">
    <source>
        <dbReference type="ARBA" id="ARBA00022857"/>
    </source>
</evidence>
<evidence type="ECO:0000256" key="6">
    <source>
        <dbReference type="ARBA" id="ARBA00023002"/>
    </source>
</evidence>
<evidence type="ECO:0000313" key="14">
    <source>
        <dbReference type="Proteomes" id="UP000053317"/>
    </source>
</evidence>
<dbReference type="PANTHER" id="PTHR24322">
    <property type="entry name" value="PKSB"/>
    <property type="match status" value="1"/>
</dbReference>
<dbReference type="EMBL" id="LCWF01000045">
    <property type="protein sequence ID" value="KKY25263.1"/>
    <property type="molecule type" value="Genomic_DNA"/>
</dbReference>
<comment type="similarity">
    <text evidence="2 12">Belongs to the short-chain dehydrogenases/reductases (SDR) family.</text>
</comment>
<evidence type="ECO:0000256" key="8">
    <source>
        <dbReference type="ARBA" id="ARBA00023136"/>
    </source>
</evidence>
<dbReference type="SUPFAM" id="SSF51735">
    <property type="entry name" value="NAD(P)-binding Rossmann-fold domains"/>
    <property type="match status" value="1"/>
</dbReference>
<comment type="subcellular location">
    <subcellularLocation>
        <location evidence="1">Membrane</location>
        <topology evidence="1">Multi-pass membrane protein</topology>
    </subcellularLocation>
</comment>
<evidence type="ECO:0000256" key="9">
    <source>
        <dbReference type="ARBA" id="ARBA00059620"/>
    </source>
</evidence>
<dbReference type="Pfam" id="PF00106">
    <property type="entry name" value="adh_short"/>
    <property type="match status" value="1"/>
</dbReference>
<dbReference type="Proteomes" id="UP000053317">
    <property type="component" value="Unassembled WGS sequence"/>
</dbReference>
<keyword evidence="7" id="KW-0443">Lipid metabolism</keyword>
<evidence type="ECO:0000256" key="3">
    <source>
        <dbReference type="ARBA" id="ARBA00022692"/>
    </source>
</evidence>
<proteinExistence type="inferred from homology"/>
<dbReference type="PANTHER" id="PTHR24322:SF736">
    <property type="entry name" value="RETINOL DEHYDROGENASE 10"/>
    <property type="match status" value="1"/>
</dbReference>
<accession>A0A0G2GPH2</accession>
<gene>
    <name evidence="13" type="ORF">UCRPC4_g01902</name>
</gene>
<keyword evidence="8" id="KW-0472">Membrane</keyword>
<reference evidence="13 14" key="1">
    <citation type="submission" date="2015-05" db="EMBL/GenBank/DDBJ databases">
        <title>Distinctive expansion of gene families associated with plant cell wall degradation and secondary metabolism in the genomes of grapevine trunk pathogens.</title>
        <authorList>
            <person name="Lawrence D.P."/>
            <person name="Travadon R."/>
            <person name="Rolshausen P.E."/>
            <person name="Baumgartner K."/>
        </authorList>
    </citation>
    <scope>NUCLEOTIDE SEQUENCE [LARGE SCALE GENOMIC DNA]</scope>
    <source>
        <strain evidence="13">UCRPC4</strain>
    </source>
</reference>
<evidence type="ECO:0000256" key="11">
    <source>
        <dbReference type="ARBA" id="ARBA00082544"/>
    </source>
</evidence>
<evidence type="ECO:0000256" key="2">
    <source>
        <dbReference type="ARBA" id="ARBA00006484"/>
    </source>
</evidence>
<keyword evidence="14" id="KW-1185">Reference proteome</keyword>
<dbReference type="InterPro" id="IPR020904">
    <property type="entry name" value="Sc_DH/Rdtase_CS"/>
</dbReference>